<dbReference type="InterPro" id="IPR051808">
    <property type="entry name" value="Type_IV_pilus_biogenesis"/>
</dbReference>
<dbReference type="InterPro" id="IPR013355">
    <property type="entry name" value="Pilus_4_PilQ"/>
</dbReference>
<dbReference type="Pfam" id="PF00263">
    <property type="entry name" value="Secretin"/>
    <property type="match status" value="1"/>
</dbReference>
<evidence type="ECO:0000259" key="11">
    <source>
        <dbReference type="SMART" id="SM00965"/>
    </source>
</evidence>
<dbReference type="RefSeq" id="WP_015830996.1">
    <property type="nucleotide sequence ID" value="NC_012969.1"/>
</dbReference>
<dbReference type="GO" id="GO:0009306">
    <property type="term" value="P:protein secretion"/>
    <property type="evidence" value="ECO:0007669"/>
    <property type="project" value="InterPro"/>
</dbReference>
<evidence type="ECO:0000256" key="9">
    <source>
        <dbReference type="SAM" id="MobiDB-lite"/>
    </source>
</evidence>
<evidence type="ECO:0000256" key="4">
    <source>
        <dbReference type="ARBA" id="ARBA00022927"/>
    </source>
</evidence>
<dbReference type="Pfam" id="PF11741">
    <property type="entry name" value="AMIN"/>
    <property type="match status" value="2"/>
</dbReference>
<reference evidence="12 13" key="2">
    <citation type="journal article" date="2011" name="J. Bacteriol.">
        <title>Genomes of three methylotrophs from a single niche uncover genetic and metabolic divergence of Methylophilaceae.</title>
        <authorList>
            <person name="Lapidus A."/>
            <person name="Clum A."/>
            <person name="Labutti K."/>
            <person name="Kaluzhnaya M.G."/>
            <person name="Lim S."/>
            <person name="Beck D.A."/>
            <person name="Glavina Del Rio T."/>
            <person name="Nolan M."/>
            <person name="Mavromatis K."/>
            <person name="Huntemann M."/>
            <person name="Lucas S."/>
            <person name="Lidstrom M.E."/>
            <person name="Ivanova N."/>
            <person name="Chistoserdova L."/>
        </authorList>
    </citation>
    <scope>NUCLEOTIDE SEQUENCE [LARGE SCALE GENOMIC DNA]</scope>
    <source>
        <strain evidence="12 13">SIP3-4</strain>
    </source>
</reference>
<keyword evidence="6" id="KW-0998">Cell outer membrane</keyword>
<keyword evidence="5" id="KW-0472">Membrane</keyword>
<proteinExistence type="inferred from homology"/>
<keyword evidence="2 8" id="KW-0813">Transport</keyword>
<keyword evidence="3 10" id="KW-0732">Signal</keyword>
<keyword evidence="13" id="KW-1185">Reference proteome</keyword>
<evidence type="ECO:0000313" key="13">
    <source>
        <dbReference type="Proteomes" id="UP000002743"/>
    </source>
</evidence>
<dbReference type="PRINTS" id="PR00811">
    <property type="entry name" value="BCTERIALGSPD"/>
</dbReference>
<dbReference type="InterPro" id="IPR005644">
    <property type="entry name" value="NolW-like"/>
</dbReference>
<dbReference type="HOGENOM" id="CLU_006756_0_2_4"/>
<dbReference type="OrthoDB" id="9779724at2"/>
<dbReference type="InterPro" id="IPR011662">
    <property type="entry name" value="Secretin/TonB_short_N"/>
</dbReference>
<evidence type="ECO:0000256" key="1">
    <source>
        <dbReference type="ARBA" id="ARBA00004370"/>
    </source>
</evidence>
<dbReference type="GO" id="GO:0009279">
    <property type="term" value="C:cell outer membrane"/>
    <property type="evidence" value="ECO:0007669"/>
    <property type="project" value="UniProtKB-SubCell"/>
</dbReference>
<dbReference type="PANTHER" id="PTHR30604">
    <property type="entry name" value="PROTEIN TRANSPORT PROTEIN HOFQ"/>
    <property type="match status" value="1"/>
</dbReference>
<evidence type="ECO:0000256" key="6">
    <source>
        <dbReference type="ARBA" id="ARBA00023237"/>
    </source>
</evidence>
<evidence type="ECO:0000256" key="3">
    <source>
        <dbReference type="ARBA" id="ARBA00022729"/>
    </source>
</evidence>
<dbReference type="Pfam" id="PF03958">
    <property type="entry name" value="Secretin_N"/>
    <property type="match status" value="1"/>
</dbReference>
<dbReference type="Gene3D" id="2.60.40.3470">
    <property type="match status" value="1"/>
</dbReference>
<dbReference type="InterPro" id="IPR038591">
    <property type="entry name" value="NolW-like_sf"/>
</dbReference>
<organism evidence="12 13">
    <name type="scientific">Methylovorus glucosotrophus (strain SIP3-4)</name>
    <dbReference type="NCBI Taxonomy" id="582744"/>
    <lineage>
        <taxon>Bacteria</taxon>
        <taxon>Pseudomonadati</taxon>
        <taxon>Pseudomonadota</taxon>
        <taxon>Betaproteobacteria</taxon>
        <taxon>Nitrosomonadales</taxon>
        <taxon>Methylophilaceae</taxon>
        <taxon>Methylovorus</taxon>
    </lineage>
</organism>
<evidence type="ECO:0000256" key="2">
    <source>
        <dbReference type="ARBA" id="ARBA00022448"/>
    </source>
</evidence>
<dbReference type="NCBIfam" id="TIGR02515">
    <property type="entry name" value="IV_pilus_PilQ"/>
    <property type="match status" value="1"/>
</dbReference>
<comment type="subcellular location">
    <subcellularLocation>
        <location evidence="8">Cell outer membrane</location>
    </subcellularLocation>
    <subcellularLocation>
        <location evidence="1">Membrane</location>
    </subcellularLocation>
</comment>
<evidence type="ECO:0000256" key="10">
    <source>
        <dbReference type="SAM" id="SignalP"/>
    </source>
</evidence>
<accession>C6XAW9</accession>
<protein>
    <submittedName>
        <fullName evidence="12">Type IV pilus secretin PilQ</fullName>
    </submittedName>
</protein>
<feature type="region of interest" description="Disordered" evidence="9">
    <location>
        <begin position="491"/>
        <end position="520"/>
    </location>
</feature>
<dbReference type="Gene3D" id="3.30.1370.130">
    <property type="match status" value="1"/>
</dbReference>
<sequence length="714" mass="77581" precursor="true">MTYSKFFSGLAGIFVMLTLVSPAAAADEQNAFLNKIEKVEFSAMPGGRVAVRIQTTQPLSNVPAGFTLTNPSRIALDFPGVGNGLQRNSLPAEQGVLKSVSLAQAKDRTRMVLNLSKSVGYSTSTDGNATIILLQTTEVAANQTTVTRFAEPKAGDKSHSVTNVDFMRGKNGEGRVMVDLSDPAAGIDIRQQGKTIVVDFVNTDIAANLQRRLNVINFNTPVLYVDAMQQGKNTRLVIEPKGNWEQSAYQADKKFIIDVRPVVEDPNKLVQGSKPGYAGEKLSLNFQNIDVRSVLQVIADFTGLNIITSDTVSGNLTLRLKDVPWDQALDIIMSSKGLTQRKSGNVIMVAPMEEVAAKEKLSLEASQQIEDLEPVRTEVFTLKYMKAESLKNILTDEKQKILSKRGSAVLDPRTNTVFVQDTAKHLEEIQQIINKTDIPVKQVMIESRLVIADEKFGKSLGARFGMTQQSADGRNVIGGTLGNRITEVSSDGTITQGTHNGTIQTATTGSTATSSDGEPDLMSNLPVSNAYGNLAFTLLRLPAGLLLNLELSALETDKRGKVVSSPRVTTANQKKAQIQQGTKIPYLRASSSGATSVQFVDATLSLEVTPQVTPDDKIIMDLTIKKDRVGQIFSGVPSIETQSVDTQVLVSNGETAVLGGIYEQTERNDVDKVPFFGDIPFLGNAFKRRVKQNDKTELLIFITPKIMDDNLSIR</sequence>
<dbReference type="InterPro" id="IPR001775">
    <property type="entry name" value="GspD/PilQ"/>
</dbReference>
<dbReference type="InterPro" id="IPR004846">
    <property type="entry name" value="T2SS/T3SS_dom"/>
</dbReference>
<evidence type="ECO:0000256" key="8">
    <source>
        <dbReference type="RuleBase" id="RU004004"/>
    </source>
</evidence>
<feature type="domain" description="Secretin/TonB short N-terminal" evidence="11">
    <location>
        <begin position="304"/>
        <end position="352"/>
    </location>
</feature>
<gene>
    <name evidence="12" type="ordered locus">Msip34_2502</name>
</gene>
<reference evidence="13" key="1">
    <citation type="submission" date="2009-07" db="EMBL/GenBank/DDBJ databases">
        <title>Complete sequence of chromosome of Methylovorus sp. SIP3-4.</title>
        <authorList>
            <person name="Lucas S."/>
            <person name="Copeland A."/>
            <person name="Lapidus A."/>
            <person name="Glavina del Rio T."/>
            <person name="Tice H."/>
            <person name="Bruce D."/>
            <person name="Goodwin L."/>
            <person name="Pitluck S."/>
            <person name="Clum A."/>
            <person name="Larimer F."/>
            <person name="Land M."/>
            <person name="Hauser L."/>
            <person name="Kyrpides N."/>
            <person name="Mikhailova N."/>
            <person name="Kayluzhnaya M."/>
            <person name="Chistoserdova L."/>
        </authorList>
    </citation>
    <scope>NUCLEOTIDE SEQUENCE [LARGE SCALE GENOMIC DNA]</scope>
    <source>
        <strain evidence="13">SIP3-4</strain>
    </source>
</reference>
<dbReference type="Proteomes" id="UP000002743">
    <property type="component" value="Chromosome"/>
</dbReference>
<feature type="chain" id="PRO_5002973682" evidence="10">
    <location>
        <begin position="26"/>
        <end position="714"/>
    </location>
</feature>
<dbReference type="EMBL" id="CP001674">
    <property type="protein sequence ID" value="ACT51739.1"/>
    <property type="molecule type" value="Genomic_DNA"/>
</dbReference>
<dbReference type="AlphaFoldDB" id="C6XAW9"/>
<evidence type="ECO:0000313" key="12">
    <source>
        <dbReference type="EMBL" id="ACT51739.1"/>
    </source>
</evidence>
<dbReference type="Gene3D" id="3.30.1370.120">
    <property type="match status" value="1"/>
</dbReference>
<feature type="compositionally biased region" description="Low complexity" evidence="9">
    <location>
        <begin position="505"/>
        <end position="515"/>
    </location>
</feature>
<dbReference type="InterPro" id="IPR021731">
    <property type="entry name" value="AMIN_dom"/>
</dbReference>
<feature type="compositionally biased region" description="Polar residues" evidence="9">
    <location>
        <begin position="491"/>
        <end position="504"/>
    </location>
</feature>
<dbReference type="Gene3D" id="2.60.40.3500">
    <property type="match status" value="1"/>
</dbReference>
<evidence type="ECO:0000256" key="7">
    <source>
        <dbReference type="RuleBase" id="RU004003"/>
    </source>
</evidence>
<dbReference type="PANTHER" id="PTHR30604:SF1">
    <property type="entry name" value="DNA UTILIZATION PROTEIN HOFQ"/>
    <property type="match status" value="1"/>
</dbReference>
<feature type="signal peptide" evidence="10">
    <location>
        <begin position="1"/>
        <end position="25"/>
    </location>
</feature>
<name>C6XAW9_METGS</name>
<comment type="similarity">
    <text evidence="7">Belongs to the bacterial secretin family.</text>
</comment>
<dbReference type="SMART" id="SM00965">
    <property type="entry name" value="STN"/>
    <property type="match status" value="1"/>
</dbReference>
<dbReference type="KEGG" id="mei:Msip34_2502"/>
<dbReference type="STRING" id="582744.Msip34_2502"/>
<keyword evidence="4" id="KW-0653">Protein transport</keyword>
<dbReference type="eggNOG" id="COG4796">
    <property type="taxonomic scope" value="Bacteria"/>
</dbReference>
<evidence type="ECO:0000256" key="5">
    <source>
        <dbReference type="ARBA" id="ARBA00023136"/>
    </source>
</evidence>